<sequence>MAALLPGWMDLWSVRVMLNQSLNQWIDVHFLHCGLSITAPAPQEEKTLTKPHLGELTAPHITSDSVQLEWSVPEGTFDSFTLQYRDAQGQPQVLPVDGGSRTLTVPGLSPSHRYKFNLYGLWGRTRLGPVSTDTVTGEGALAPTMAPLGTGLAWIDVHLLHCGLSITAPASQEKPLTKPRLGELTAPHVTSDSVQLEWSVPEGTFDSFTLQYRDAQGQPQVLPVDGGSRTLTVPGLSPSRRYKFNLYGLWGRTRLGPVSTDTVTAPLPHPHPRDCAEEQLNGPGPSRETLIFLGGDPARPLRVFCDMDTDGGGWLVFQRRQDGGTDFWRGWDEYVRGFGNISGEFWLGNEALHALTSGPPVELRVDLRTPRDAAFARYRDFRVAGAEEHFGLRLGAYSGTAGDALSYHAGSPFSTRDRDPRGRPRPCAVAYTGAWWYHNCHYANLNGRYGTPHHHQGVTWFPWKGFGFSIPFTEMKLRPQRD</sequence>
<dbReference type="CDD" id="cd00063">
    <property type="entry name" value="FN3"/>
    <property type="match status" value="2"/>
</dbReference>
<evidence type="ECO:0000313" key="9">
    <source>
        <dbReference type="Ensembl" id="ENSSHBP00005023205.1"/>
    </source>
</evidence>
<feature type="domain" description="Fibrinogen C-terminal" evidence="8">
    <location>
        <begin position="266"/>
        <end position="481"/>
    </location>
</feature>
<dbReference type="AlphaFoldDB" id="A0A672V707"/>
<evidence type="ECO:0000256" key="4">
    <source>
        <dbReference type="ARBA" id="ARBA00022729"/>
    </source>
</evidence>
<dbReference type="GO" id="GO:0030155">
    <property type="term" value="P:regulation of cell adhesion"/>
    <property type="evidence" value="ECO:0007669"/>
    <property type="project" value="TreeGrafter"/>
</dbReference>
<evidence type="ECO:0000259" key="8">
    <source>
        <dbReference type="PROSITE" id="PS51406"/>
    </source>
</evidence>
<dbReference type="PANTHER" id="PTHR46708:SF3">
    <property type="entry name" value="TENASCIN-X"/>
    <property type="match status" value="1"/>
</dbReference>
<dbReference type="Pfam" id="PF00041">
    <property type="entry name" value="fn3"/>
    <property type="match status" value="2"/>
</dbReference>
<dbReference type="InterPro" id="IPR020837">
    <property type="entry name" value="Fibrinogen_CS"/>
</dbReference>
<dbReference type="CDD" id="cd00087">
    <property type="entry name" value="FReD"/>
    <property type="match status" value="1"/>
</dbReference>
<keyword evidence="10" id="KW-1185">Reference proteome</keyword>
<dbReference type="PROSITE" id="PS00514">
    <property type="entry name" value="FIBRINOGEN_C_1"/>
    <property type="match status" value="1"/>
</dbReference>
<dbReference type="GO" id="GO:0005615">
    <property type="term" value="C:extracellular space"/>
    <property type="evidence" value="ECO:0007669"/>
    <property type="project" value="TreeGrafter"/>
</dbReference>
<evidence type="ECO:0000256" key="1">
    <source>
        <dbReference type="ARBA" id="ARBA00004498"/>
    </source>
</evidence>
<evidence type="ECO:0008006" key="11">
    <source>
        <dbReference type="Google" id="ProtNLM"/>
    </source>
</evidence>
<dbReference type="InterPro" id="IPR013783">
    <property type="entry name" value="Ig-like_fold"/>
</dbReference>
<gene>
    <name evidence="9" type="primary">TNXB</name>
</gene>
<feature type="domain" description="Fibronectin type-III" evidence="7">
    <location>
        <begin position="52"/>
        <end position="144"/>
    </location>
</feature>
<dbReference type="Gene3D" id="2.60.40.10">
    <property type="entry name" value="Immunoglobulins"/>
    <property type="match status" value="2"/>
</dbReference>
<reference evidence="9" key="2">
    <citation type="submission" date="2025-09" db="UniProtKB">
        <authorList>
            <consortium name="Ensembl"/>
        </authorList>
    </citation>
    <scope>IDENTIFICATION</scope>
</reference>
<evidence type="ECO:0000259" key="7">
    <source>
        <dbReference type="PROSITE" id="PS50853"/>
    </source>
</evidence>
<dbReference type="SUPFAM" id="SSF49265">
    <property type="entry name" value="Fibronectin type III"/>
    <property type="match status" value="2"/>
</dbReference>
<dbReference type="PROSITE" id="PS51406">
    <property type="entry name" value="FIBRINOGEN_C_2"/>
    <property type="match status" value="1"/>
</dbReference>
<proteinExistence type="predicted"/>
<dbReference type="GeneTree" id="ENSGT00940000155565"/>
<feature type="domain" description="Fibronectin type-III" evidence="7">
    <location>
        <begin position="180"/>
        <end position="270"/>
    </location>
</feature>
<dbReference type="FunFam" id="3.90.215.10:FF:000001">
    <property type="entry name" value="Tenascin isoform 1"/>
    <property type="match status" value="1"/>
</dbReference>
<dbReference type="InterPro" id="IPR036116">
    <property type="entry name" value="FN3_sf"/>
</dbReference>
<keyword evidence="2" id="KW-0964">Secreted</keyword>
<accession>A0A672V707</accession>
<evidence type="ECO:0000256" key="5">
    <source>
        <dbReference type="ARBA" id="ARBA00022737"/>
    </source>
</evidence>
<dbReference type="PANTHER" id="PTHR46708">
    <property type="entry name" value="TENASCIN"/>
    <property type="match status" value="1"/>
</dbReference>
<dbReference type="SMART" id="SM00060">
    <property type="entry name" value="FN3"/>
    <property type="match status" value="2"/>
</dbReference>
<keyword evidence="6" id="KW-1015">Disulfide bond</keyword>
<evidence type="ECO:0000256" key="3">
    <source>
        <dbReference type="ARBA" id="ARBA00022536"/>
    </source>
</evidence>
<dbReference type="GO" id="GO:0031175">
    <property type="term" value="P:neuron projection development"/>
    <property type="evidence" value="ECO:0007669"/>
    <property type="project" value="TreeGrafter"/>
</dbReference>
<evidence type="ECO:0000256" key="6">
    <source>
        <dbReference type="ARBA" id="ARBA00023157"/>
    </source>
</evidence>
<dbReference type="InterPro" id="IPR002181">
    <property type="entry name" value="Fibrinogen_a/b/g_C_dom"/>
</dbReference>
<keyword evidence="4" id="KW-0732">Signal</keyword>
<keyword evidence="3" id="KW-0245">EGF-like domain</keyword>
<dbReference type="Proteomes" id="UP000472266">
    <property type="component" value="Unplaced"/>
</dbReference>
<reference evidence="9" key="1">
    <citation type="submission" date="2025-08" db="UniProtKB">
        <authorList>
            <consortium name="Ensembl"/>
        </authorList>
    </citation>
    <scope>IDENTIFICATION</scope>
</reference>
<dbReference type="Gene3D" id="3.90.215.10">
    <property type="entry name" value="Gamma Fibrinogen, chain A, domain 1"/>
    <property type="match status" value="1"/>
</dbReference>
<keyword evidence="2" id="KW-0272">Extracellular matrix</keyword>
<evidence type="ECO:0000313" key="10">
    <source>
        <dbReference type="Proteomes" id="UP000472266"/>
    </source>
</evidence>
<dbReference type="FunFam" id="2.60.40.10:FF:000024">
    <property type="entry name" value="Tenascin-X"/>
    <property type="match status" value="1"/>
</dbReference>
<dbReference type="InterPro" id="IPR014716">
    <property type="entry name" value="Fibrinogen_a/b/g_C_1"/>
</dbReference>
<dbReference type="InterPro" id="IPR003961">
    <property type="entry name" value="FN3_dom"/>
</dbReference>
<dbReference type="InterPro" id="IPR036056">
    <property type="entry name" value="Fibrinogen-like_C"/>
</dbReference>
<dbReference type="PROSITE" id="PS50853">
    <property type="entry name" value="FN3"/>
    <property type="match status" value="2"/>
</dbReference>
<name>A0A672V707_STRHB</name>
<organism evidence="9 10">
    <name type="scientific">Strigops habroptila</name>
    <name type="common">Kakapo</name>
    <dbReference type="NCBI Taxonomy" id="2489341"/>
    <lineage>
        <taxon>Eukaryota</taxon>
        <taxon>Metazoa</taxon>
        <taxon>Chordata</taxon>
        <taxon>Craniata</taxon>
        <taxon>Vertebrata</taxon>
        <taxon>Euteleostomi</taxon>
        <taxon>Archelosauria</taxon>
        <taxon>Archosauria</taxon>
        <taxon>Dinosauria</taxon>
        <taxon>Saurischia</taxon>
        <taxon>Theropoda</taxon>
        <taxon>Coelurosauria</taxon>
        <taxon>Aves</taxon>
        <taxon>Neognathae</taxon>
        <taxon>Neoaves</taxon>
        <taxon>Telluraves</taxon>
        <taxon>Australaves</taxon>
        <taxon>Psittaciformes</taxon>
        <taxon>Psittacidae</taxon>
        <taxon>Strigops</taxon>
    </lineage>
</organism>
<keyword evidence="5" id="KW-0677">Repeat</keyword>
<dbReference type="InterPro" id="IPR050991">
    <property type="entry name" value="ECM_Regulatory_Proteins"/>
</dbReference>
<dbReference type="SUPFAM" id="SSF56496">
    <property type="entry name" value="Fibrinogen C-terminal domain-like"/>
    <property type="match status" value="1"/>
</dbReference>
<dbReference type="Ensembl" id="ENSSHBT00005027611.1">
    <property type="protein sequence ID" value="ENSSHBP00005023205.1"/>
    <property type="gene ID" value="ENSSHBG00005019437.1"/>
</dbReference>
<comment type="subcellular location">
    <subcellularLocation>
        <location evidence="1">Secreted</location>
        <location evidence="1">Extracellular space</location>
        <location evidence="1">Extracellular matrix</location>
    </subcellularLocation>
</comment>
<evidence type="ECO:0000256" key="2">
    <source>
        <dbReference type="ARBA" id="ARBA00022530"/>
    </source>
</evidence>
<dbReference type="SMART" id="SM00186">
    <property type="entry name" value="FBG"/>
    <property type="match status" value="1"/>
</dbReference>
<dbReference type="Pfam" id="PF00147">
    <property type="entry name" value="Fibrinogen_C"/>
    <property type="match status" value="1"/>
</dbReference>
<protein>
    <recommendedName>
        <fullName evidence="11">Tenascin XB</fullName>
    </recommendedName>
</protein>